<dbReference type="EMBL" id="NCVQ01000005">
    <property type="protein sequence ID" value="PWZ28396.1"/>
    <property type="molecule type" value="Genomic_DNA"/>
</dbReference>
<reference evidence="2 3" key="1">
    <citation type="journal article" date="2018" name="Nat. Genet.">
        <title>Extensive intraspecific gene order and gene structural variations between Mo17 and other maize genomes.</title>
        <authorList>
            <person name="Sun S."/>
            <person name="Zhou Y."/>
            <person name="Chen J."/>
            <person name="Shi J."/>
            <person name="Zhao H."/>
            <person name="Zhao H."/>
            <person name="Song W."/>
            <person name="Zhang M."/>
            <person name="Cui Y."/>
            <person name="Dong X."/>
            <person name="Liu H."/>
            <person name="Ma X."/>
            <person name="Jiao Y."/>
            <person name="Wang B."/>
            <person name="Wei X."/>
            <person name="Stein J.C."/>
            <person name="Glaubitz J.C."/>
            <person name="Lu F."/>
            <person name="Yu G."/>
            <person name="Liang C."/>
            <person name="Fengler K."/>
            <person name="Li B."/>
            <person name="Rafalski A."/>
            <person name="Schnable P.S."/>
            <person name="Ware D.H."/>
            <person name="Buckler E.S."/>
            <person name="Lai J."/>
        </authorList>
    </citation>
    <scope>NUCLEOTIDE SEQUENCE [LARGE SCALE GENOMIC DNA]</scope>
    <source>
        <strain evidence="3">cv. Missouri 17</strain>
        <tissue evidence="2">Seedling</tissue>
    </source>
</reference>
<dbReference type="SUPFAM" id="SSF56219">
    <property type="entry name" value="DNase I-like"/>
    <property type="match status" value="1"/>
</dbReference>
<sequence>MINCSIHHKSKNVTFNFVNVYGAAQLENKDKFLSELSSVCSNCKGPTIFGGDFNIIRTNEEKNKPGTLNHWSTLFNSIIEIYGLIELDLTDRLYTWSNNRSNPTFEKLDRFLVNPEWDLMFHNATVRGLDRSLYDHVPLLLQTEEKKGDS</sequence>
<feature type="domain" description="Endonuclease/exonuclease/phosphatase" evidence="1">
    <location>
        <begin position="19"/>
        <end position="117"/>
    </location>
</feature>
<dbReference type="Pfam" id="PF03372">
    <property type="entry name" value="Exo_endo_phos"/>
    <property type="match status" value="1"/>
</dbReference>
<evidence type="ECO:0000259" key="1">
    <source>
        <dbReference type="Pfam" id="PF03372"/>
    </source>
</evidence>
<dbReference type="InterPro" id="IPR036691">
    <property type="entry name" value="Endo/exonu/phosph_ase_sf"/>
</dbReference>
<dbReference type="Proteomes" id="UP000251960">
    <property type="component" value="Chromosome 4"/>
</dbReference>
<dbReference type="GO" id="GO:0003824">
    <property type="term" value="F:catalytic activity"/>
    <property type="evidence" value="ECO:0007669"/>
    <property type="project" value="InterPro"/>
</dbReference>
<comment type="caution">
    <text evidence="2">The sequence shown here is derived from an EMBL/GenBank/DDBJ whole genome shotgun (WGS) entry which is preliminary data.</text>
</comment>
<gene>
    <name evidence="2" type="ORF">Zm00014a_043921</name>
</gene>
<dbReference type="InterPro" id="IPR005135">
    <property type="entry name" value="Endo/exonuclease/phosphatase"/>
</dbReference>
<dbReference type="AlphaFoldDB" id="A0A3L6F5F0"/>
<dbReference type="Gene3D" id="3.60.10.10">
    <property type="entry name" value="Endonuclease/exonuclease/phosphatase"/>
    <property type="match status" value="1"/>
</dbReference>
<dbReference type="PANTHER" id="PTHR33710:SF72">
    <property type="entry name" value="OS04G0204200 PROTEIN"/>
    <property type="match status" value="1"/>
</dbReference>
<accession>A0A3L6F5F0</accession>
<name>A0A3L6F5F0_MAIZE</name>
<dbReference type="PANTHER" id="PTHR33710">
    <property type="entry name" value="BNAC02G09200D PROTEIN"/>
    <property type="match status" value="1"/>
</dbReference>
<organism evidence="2 3">
    <name type="scientific">Zea mays</name>
    <name type="common">Maize</name>
    <dbReference type="NCBI Taxonomy" id="4577"/>
    <lineage>
        <taxon>Eukaryota</taxon>
        <taxon>Viridiplantae</taxon>
        <taxon>Streptophyta</taxon>
        <taxon>Embryophyta</taxon>
        <taxon>Tracheophyta</taxon>
        <taxon>Spermatophyta</taxon>
        <taxon>Magnoliopsida</taxon>
        <taxon>Liliopsida</taxon>
        <taxon>Poales</taxon>
        <taxon>Poaceae</taxon>
        <taxon>PACMAD clade</taxon>
        <taxon>Panicoideae</taxon>
        <taxon>Andropogonodae</taxon>
        <taxon>Andropogoneae</taxon>
        <taxon>Tripsacinae</taxon>
        <taxon>Zea</taxon>
    </lineage>
</organism>
<proteinExistence type="predicted"/>
<evidence type="ECO:0000313" key="2">
    <source>
        <dbReference type="EMBL" id="PWZ28396.1"/>
    </source>
</evidence>
<protein>
    <recommendedName>
        <fullName evidence="1">Endonuclease/exonuclease/phosphatase domain-containing protein</fullName>
    </recommendedName>
</protein>
<evidence type="ECO:0000313" key="3">
    <source>
        <dbReference type="Proteomes" id="UP000251960"/>
    </source>
</evidence>